<feature type="chain" id="PRO_5005893612" evidence="2">
    <location>
        <begin position="24"/>
        <end position="207"/>
    </location>
</feature>
<feature type="region of interest" description="Disordered" evidence="1">
    <location>
        <begin position="188"/>
        <end position="207"/>
    </location>
</feature>
<dbReference type="PANTHER" id="PTHR21593">
    <property type="entry name" value="PRION-LIKE- Q/N-RICH -DOMAIN-BEARING PROTEIN PROTEIN"/>
    <property type="match status" value="1"/>
</dbReference>
<evidence type="ECO:0000256" key="1">
    <source>
        <dbReference type="SAM" id="MobiDB-lite"/>
    </source>
</evidence>
<proteinExistence type="predicted"/>
<keyword evidence="2" id="KW-0732">Signal</keyword>
<evidence type="ECO:0000256" key="2">
    <source>
        <dbReference type="SAM" id="SignalP"/>
    </source>
</evidence>
<accession>A0A0N5AXF2</accession>
<protein>
    <submittedName>
        <fullName evidence="4">SXP/RAL-2 family protein Ani s 5-like cation-binding domain-containing protein</fullName>
    </submittedName>
</protein>
<dbReference type="Proteomes" id="UP000046393">
    <property type="component" value="Unplaced"/>
</dbReference>
<dbReference type="AlphaFoldDB" id="A0A0N5AXF2"/>
<name>A0A0N5AXF2_9BILA</name>
<dbReference type="WBParaSite" id="SMUV_0000962901-mRNA-1">
    <property type="protein sequence ID" value="SMUV_0000962901-mRNA-1"/>
    <property type="gene ID" value="SMUV_0000962901"/>
</dbReference>
<evidence type="ECO:0000313" key="4">
    <source>
        <dbReference type="WBParaSite" id="SMUV_0000962901-mRNA-1"/>
    </source>
</evidence>
<sequence>MLSNTVWVLAAVVVAASFASAFSQTVPPPPPFPRDVPPGFEKVLPPNVLAELRKVHRDDSLSWEHKHEKINAIMSALPAEILDKLPLPPGFDKLPKDVLNKIRAIHRDTKLSWRIKHQKIHSIIEALPEEIKNQLPPPPPPPGFEKLPKDVQDKLRSVHEDKSLTWSQRHKKIHSIIMALPEELRSLLPPPPPWVHEEKTHKQNNDQ</sequence>
<organism evidence="3 4">
    <name type="scientific">Syphacia muris</name>
    <dbReference type="NCBI Taxonomy" id="451379"/>
    <lineage>
        <taxon>Eukaryota</taxon>
        <taxon>Metazoa</taxon>
        <taxon>Ecdysozoa</taxon>
        <taxon>Nematoda</taxon>
        <taxon>Chromadorea</taxon>
        <taxon>Rhabditida</taxon>
        <taxon>Spirurina</taxon>
        <taxon>Oxyuridomorpha</taxon>
        <taxon>Oxyuroidea</taxon>
        <taxon>Oxyuridae</taxon>
        <taxon>Syphacia</taxon>
    </lineage>
</organism>
<evidence type="ECO:0000313" key="3">
    <source>
        <dbReference type="Proteomes" id="UP000046393"/>
    </source>
</evidence>
<dbReference type="PANTHER" id="PTHR21593:SF36">
    <property type="entry name" value="DUF148 DOMAIN-CONTAINING PROTEIN-RELATED"/>
    <property type="match status" value="1"/>
</dbReference>
<feature type="signal peptide" evidence="2">
    <location>
        <begin position="1"/>
        <end position="23"/>
    </location>
</feature>
<dbReference type="InterPro" id="IPR052823">
    <property type="entry name" value="SXP/RAL-2_related"/>
</dbReference>
<feature type="compositionally biased region" description="Basic and acidic residues" evidence="1">
    <location>
        <begin position="195"/>
        <end position="207"/>
    </location>
</feature>
<reference evidence="4" key="1">
    <citation type="submission" date="2017-02" db="UniProtKB">
        <authorList>
            <consortium name="WormBaseParasite"/>
        </authorList>
    </citation>
    <scope>IDENTIFICATION</scope>
</reference>
<keyword evidence="3" id="KW-1185">Reference proteome</keyword>